<name>A0A3R8Q6D3_9FLAO</name>
<reference evidence="2" key="1">
    <citation type="submission" date="2018-08" db="EMBL/GenBank/DDBJ databases">
        <authorList>
            <person name="Khan S.A."/>
            <person name="J S.E."/>
        </authorList>
    </citation>
    <scope>NUCLEOTIDE SEQUENCE [LARGE SCALE GENOMIC DNA]</scope>
    <source>
        <strain evidence="2">PoM-212</strain>
    </source>
</reference>
<evidence type="ECO:0000313" key="1">
    <source>
        <dbReference type="EMBL" id="RRQ50708.1"/>
    </source>
</evidence>
<comment type="caution">
    <text evidence="1">The sequence shown here is derived from an EMBL/GenBank/DDBJ whole genome shotgun (WGS) entry which is preliminary data.</text>
</comment>
<accession>A0A3R8Q6D3</accession>
<keyword evidence="2" id="KW-1185">Reference proteome</keyword>
<dbReference type="AlphaFoldDB" id="A0A3R8Q6D3"/>
<reference evidence="2" key="2">
    <citation type="submission" date="2018-12" db="EMBL/GenBank/DDBJ databases">
        <title>Maribacter lutimaris sp. nov., isolated from marine sediment.</title>
        <authorList>
            <person name="Kim K.K."/>
        </authorList>
    </citation>
    <scope>NUCLEOTIDE SEQUENCE [LARGE SCALE GENOMIC DNA]</scope>
    <source>
        <strain evidence="2">PoM-212</strain>
    </source>
</reference>
<evidence type="ECO:0000313" key="2">
    <source>
        <dbReference type="Proteomes" id="UP000286990"/>
    </source>
</evidence>
<protein>
    <submittedName>
        <fullName evidence="1">Uncharacterized protein</fullName>
    </submittedName>
</protein>
<gene>
    <name evidence="1" type="ORF">DZC72_09320</name>
</gene>
<organism evidence="1 2">
    <name type="scientific">Maribacter algicola</name>
    <dbReference type="NCBI Taxonomy" id="2498892"/>
    <lineage>
        <taxon>Bacteria</taxon>
        <taxon>Pseudomonadati</taxon>
        <taxon>Bacteroidota</taxon>
        <taxon>Flavobacteriia</taxon>
        <taxon>Flavobacteriales</taxon>
        <taxon>Flavobacteriaceae</taxon>
        <taxon>Maribacter</taxon>
    </lineage>
</organism>
<dbReference type="Proteomes" id="UP000286990">
    <property type="component" value="Unassembled WGS sequence"/>
</dbReference>
<sequence>MAFLFMGTVVKAQEMPQQGFNYQGVARDADGELLVNTSMSVTIALRFGGMGAPIAYSEVHDLTTDPQGVFSMAIGQGATLQGGFDNLPWGSTSAYLETSLNGESMGITPIRGVPFAMAAGNVHWQRNGNELIHSPVEKVHVNGSIQINDGAIVEDISTDGTFALNSDAILPTQKAVKTYVDAHAGVGGGTDDQNLVLTGDQLSIENGLGTVDLAAYINDADADPTNEFQTLSFDAATNELSLSDGNTVTIPSGGTDADADPTNEIDVTNETGILLGDGSVVTGLVGTADGQVPKWNATMSLWEPGTDESGIGGGVSLWSQTGSDVYYSSGKVGIGIEPSSIFHVHGPASASTQYTTFNSGSDLFDGVKVGITNDLDGSPIAFFENLGDGPLFLGTNDITRMMISRTGNVGVGVFQAEEKLHVDGTIRSNSLSGAGERNVVADADGNLVIGAGGVGSSLWSENGENVYYDSGNVGIGTTAPNNTLHISSDNVSPVRIESTTTDNFTSFYTSSGYKGYLGIFSGDDDMEIGTGFGNSTGKTHLTTFALPRLTVAANGDIGIGTTSPTEKLEVHGNIKTIGEVHSANTGAANMIPIAYGIVADDGTILSGTGNFTASRVDIGNFTIRILGETENDDFIITANSYTTGGVMCTIGRYPNGQGRFAVNLWNFSGSRVDSRFSFVAYRN</sequence>
<proteinExistence type="predicted"/>
<dbReference type="EMBL" id="QUSX01000001">
    <property type="protein sequence ID" value="RRQ50708.1"/>
    <property type="molecule type" value="Genomic_DNA"/>
</dbReference>